<keyword evidence="1 9" id="KW-0808">Transferase</keyword>
<dbReference type="GeneID" id="78454586"/>
<dbReference type="InterPro" id="IPR036597">
    <property type="entry name" value="Fido-like_dom_sf"/>
</dbReference>
<accession>A0AAX2JHA4</accession>
<dbReference type="PANTHER" id="PTHR39560:SF1">
    <property type="entry name" value="PROTEIN ADENYLYLTRANSFERASE FIC-RELATED"/>
    <property type="match status" value="1"/>
</dbReference>
<evidence type="ECO:0000313" key="10">
    <source>
        <dbReference type="Proteomes" id="UP000249008"/>
    </source>
</evidence>
<evidence type="ECO:0000313" key="9">
    <source>
        <dbReference type="EMBL" id="SQJ17303.1"/>
    </source>
</evidence>
<keyword evidence="4" id="KW-0067">ATP-binding</keyword>
<name>A0AAX2JHA4_9FUSO</name>
<dbReference type="InterPro" id="IPR003812">
    <property type="entry name" value="Fido"/>
</dbReference>
<dbReference type="EMBL" id="LS483487">
    <property type="protein sequence ID" value="SQJ17303.1"/>
    <property type="molecule type" value="Genomic_DNA"/>
</dbReference>
<evidence type="ECO:0000256" key="7">
    <source>
        <dbReference type="ARBA" id="ARBA00048696"/>
    </source>
</evidence>
<evidence type="ECO:0000256" key="2">
    <source>
        <dbReference type="ARBA" id="ARBA00022695"/>
    </source>
</evidence>
<evidence type="ECO:0000259" key="8">
    <source>
        <dbReference type="PROSITE" id="PS51459"/>
    </source>
</evidence>
<gene>
    <name evidence="9" type="primary">fic</name>
    <name evidence="9" type="ORF">NCTC12112_03329</name>
</gene>
<evidence type="ECO:0000256" key="5">
    <source>
        <dbReference type="ARBA" id="ARBA00034531"/>
    </source>
</evidence>
<sequence length="196" mass="22833">MGDKYVYPGTKILVNKLGIKDRKLLEKKEKNLSGARLLELRLRNDIKKTFDFNYLKRLHKHIFQDVYSWAGTVRDVNIAKGKSLFCLVEHIEAYGETVFKKIKNANYFKDITDKSELALRLAETMLDINALHPFRDGNGRTQREFIRQLAEERGYELVFDHITQRGIVELSDLTRDPDILALKFEKGMTLINKEEG</sequence>
<dbReference type="EC" id="2.7.7.108" evidence="5"/>
<organism evidence="9 10">
    <name type="scientific">Fusobacterium ulcerans</name>
    <dbReference type="NCBI Taxonomy" id="861"/>
    <lineage>
        <taxon>Bacteria</taxon>
        <taxon>Fusobacteriati</taxon>
        <taxon>Fusobacteriota</taxon>
        <taxon>Fusobacteriia</taxon>
        <taxon>Fusobacteriales</taxon>
        <taxon>Fusobacteriaceae</taxon>
        <taxon>Fusobacterium</taxon>
    </lineage>
</organism>
<feature type="domain" description="Fido" evidence="8">
    <location>
        <begin position="50"/>
        <end position="193"/>
    </location>
</feature>
<dbReference type="PANTHER" id="PTHR39560">
    <property type="entry name" value="PROTEIN ADENYLYLTRANSFERASE FIC-RELATED"/>
    <property type="match status" value="1"/>
</dbReference>
<dbReference type="RefSeq" id="WP_005982580.1">
    <property type="nucleotide sequence ID" value="NZ_CABKNW010000008.1"/>
</dbReference>
<dbReference type="AlphaFoldDB" id="A0AAX2JHA4"/>
<comment type="catalytic activity">
    <reaction evidence="6">
        <text>L-threonyl-[protein] + ATP = 3-O-(5'-adenylyl)-L-threonyl-[protein] + diphosphate</text>
        <dbReference type="Rhea" id="RHEA:54292"/>
        <dbReference type="Rhea" id="RHEA-COMP:11060"/>
        <dbReference type="Rhea" id="RHEA-COMP:13847"/>
        <dbReference type="ChEBI" id="CHEBI:30013"/>
        <dbReference type="ChEBI" id="CHEBI:30616"/>
        <dbReference type="ChEBI" id="CHEBI:33019"/>
        <dbReference type="ChEBI" id="CHEBI:138113"/>
        <dbReference type="EC" id="2.7.7.108"/>
    </reaction>
</comment>
<evidence type="ECO:0000256" key="3">
    <source>
        <dbReference type="ARBA" id="ARBA00022741"/>
    </source>
</evidence>
<dbReference type="Proteomes" id="UP000249008">
    <property type="component" value="Chromosome 1"/>
</dbReference>
<evidence type="ECO:0000256" key="4">
    <source>
        <dbReference type="ARBA" id="ARBA00022840"/>
    </source>
</evidence>
<dbReference type="GO" id="GO:0070733">
    <property type="term" value="F:AMPylase activity"/>
    <property type="evidence" value="ECO:0007669"/>
    <property type="project" value="UniProtKB-EC"/>
</dbReference>
<comment type="catalytic activity">
    <reaction evidence="7">
        <text>L-tyrosyl-[protein] + ATP = O-(5'-adenylyl)-L-tyrosyl-[protein] + diphosphate</text>
        <dbReference type="Rhea" id="RHEA:54288"/>
        <dbReference type="Rhea" id="RHEA-COMP:10136"/>
        <dbReference type="Rhea" id="RHEA-COMP:13846"/>
        <dbReference type="ChEBI" id="CHEBI:30616"/>
        <dbReference type="ChEBI" id="CHEBI:33019"/>
        <dbReference type="ChEBI" id="CHEBI:46858"/>
        <dbReference type="ChEBI" id="CHEBI:83624"/>
        <dbReference type="EC" id="2.7.7.108"/>
    </reaction>
</comment>
<dbReference type="GO" id="GO:0051302">
    <property type="term" value="P:regulation of cell division"/>
    <property type="evidence" value="ECO:0007669"/>
    <property type="project" value="TreeGrafter"/>
</dbReference>
<reference evidence="9 10" key="1">
    <citation type="submission" date="2018-06" db="EMBL/GenBank/DDBJ databases">
        <authorList>
            <consortium name="Pathogen Informatics"/>
            <person name="Doyle S."/>
        </authorList>
    </citation>
    <scope>NUCLEOTIDE SEQUENCE [LARGE SCALE GENOMIC DNA]</scope>
    <source>
        <strain evidence="9 10">NCTC12112</strain>
    </source>
</reference>
<dbReference type="PROSITE" id="PS51459">
    <property type="entry name" value="FIDO"/>
    <property type="match status" value="1"/>
</dbReference>
<dbReference type="KEGG" id="ful:C4N20_07185"/>
<keyword evidence="2 9" id="KW-0548">Nucleotidyltransferase</keyword>
<evidence type="ECO:0000256" key="1">
    <source>
        <dbReference type="ARBA" id="ARBA00022679"/>
    </source>
</evidence>
<dbReference type="Pfam" id="PF02661">
    <property type="entry name" value="Fic"/>
    <property type="match status" value="1"/>
</dbReference>
<dbReference type="GO" id="GO:0005524">
    <property type="term" value="F:ATP binding"/>
    <property type="evidence" value="ECO:0007669"/>
    <property type="project" value="UniProtKB-KW"/>
</dbReference>
<keyword evidence="3" id="KW-0547">Nucleotide-binding</keyword>
<protein>
    <recommendedName>
        <fullName evidence="5">protein adenylyltransferase</fullName>
        <ecNumber evidence="5">2.7.7.108</ecNumber>
    </recommendedName>
</protein>
<dbReference type="SUPFAM" id="SSF140931">
    <property type="entry name" value="Fic-like"/>
    <property type="match status" value="1"/>
</dbReference>
<dbReference type="Gene3D" id="1.10.3290.10">
    <property type="entry name" value="Fido-like domain"/>
    <property type="match status" value="1"/>
</dbReference>
<evidence type="ECO:0000256" key="6">
    <source>
        <dbReference type="ARBA" id="ARBA00047939"/>
    </source>
</evidence>
<proteinExistence type="predicted"/>